<sequence length="68" mass="7152">SEDWTASGGSSSADAPETPSASGGPLTVIQEQECDEGVEERVDEEVKEEAVIADKTPMLLAVDNSEKE</sequence>
<name>A0A0B6XUD3_9EUPU</name>
<accession>A0A0B6XUD3</accession>
<organism evidence="2">
    <name type="scientific">Arion vulgaris</name>
    <dbReference type="NCBI Taxonomy" id="1028688"/>
    <lineage>
        <taxon>Eukaryota</taxon>
        <taxon>Metazoa</taxon>
        <taxon>Spiralia</taxon>
        <taxon>Lophotrochozoa</taxon>
        <taxon>Mollusca</taxon>
        <taxon>Gastropoda</taxon>
        <taxon>Heterobranchia</taxon>
        <taxon>Euthyneura</taxon>
        <taxon>Panpulmonata</taxon>
        <taxon>Eupulmonata</taxon>
        <taxon>Stylommatophora</taxon>
        <taxon>Helicina</taxon>
        <taxon>Arionoidea</taxon>
        <taxon>Arionidae</taxon>
        <taxon>Arion</taxon>
    </lineage>
</organism>
<feature type="non-terminal residue" evidence="2">
    <location>
        <position position="1"/>
    </location>
</feature>
<proteinExistence type="predicted"/>
<feature type="region of interest" description="Disordered" evidence="1">
    <location>
        <begin position="1"/>
        <end position="28"/>
    </location>
</feature>
<gene>
    <name evidence="2" type="primary">ORF1840</name>
</gene>
<reference evidence="2" key="1">
    <citation type="submission" date="2014-12" db="EMBL/GenBank/DDBJ databases">
        <title>Insight into the proteome of Arion vulgaris.</title>
        <authorList>
            <person name="Aradska J."/>
            <person name="Bulat T."/>
            <person name="Smidak R."/>
            <person name="Sarate P."/>
            <person name="Gangsoo J."/>
            <person name="Sialana F."/>
            <person name="Bilban M."/>
            <person name="Lubec G."/>
        </authorList>
    </citation>
    <scope>NUCLEOTIDE SEQUENCE</scope>
    <source>
        <tissue evidence="2">Skin</tissue>
    </source>
</reference>
<dbReference type="EMBL" id="HACG01000777">
    <property type="protein sequence ID" value="CEK47642.1"/>
    <property type="molecule type" value="Transcribed_RNA"/>
</dbReference>
<feature type="non-terminal residue" evidence="2">
    <location>
        <position position="68"/>
    </location>
</feature>
<evidence type="ECO:0000313" key="2">
    <source>
        <dbReference type="EMBL" id="CEK47642.1"/>
    </source>
</evidence>
<evidence type="ECO:0000256" key="1">
    <source>
        <dbReference type="SAM" id="MobiDB-lite"/>
    </source>
</evidence>
<protein>
    <submittedName>
        <fullName evidence="2">Uncharacterized protein</fullName>
    </submittedName>
</protein>
<dbReference type="AlphaFoldDB" id="A0A0B6XUD3"/>